<dbReference type="Gene3D" id="3.40.50.720">
    <property type="entry name" value="NAD(P)-binding Rossmann-like Domain"/>
    <property type="match status" value="1"/>
</dbReference>
<comment type="similarity">
    <text evidence="1">Belongs to the short-chain dehydrogenases/reductases (SDR) family.</text>
</comment>
<dbReference type="CDD" id="cd05233">
    <property type="entry name" value="SDR_c"/>
    <property type="match status" value="1"/>
</dbReference>
<accession>A3VAL9</accession>
<dbReference type="HOGENOM" id="CLU_010194_1_3_5"/>
<dbReference type="InterPro" id="IPR036291">
    <property type="entry name" value="NAD(P)-bd_dom_sf"/>
</dbReference>
<dbReference type="OrthoDB" id="9789398at2"/>
<evidence type="ECO:0000313" key="4">
    <source>
        <dbReference type="Proteomes" id="UP000002931"/>
    </source>
</evidence>
<gene>
    <name evidence="3" type="ORF">RB2654_20293</name>
</gene>
<dbReference type="PRINTS" id="PR00081">
    <property type="entry name" value="GDHRDH"/>
</dbReference>
<reference evidence="3 4" key="1">
    <citation type="journal article" date="2010" name="J. Bacteriol.">
        <title>Genome sequences of Pelagibaca bermudensis HTCC2601T and Maritimibacter alkaliphilus HTCC2654T, the type strains of two marine Roseobacter genera.</title>
        <authorList>
            <person name="Thrash J.C."/>
            <person name="Cho J.C."/>
            <person name="Ferriera S."/>
            <person name="Johnson J."/>
            <person name="Vergin K.L."/>
            <person name="Giovannoni S.J."/>
        </authorList>
    </citation>
    <scope>NUCLEOTIDE SEQUENCE [LARGE SCALE GENOMIC DNA]</scope>
    <source>
        <strain evidence="3 4">HTCC2654</strain>
    </source>
</reference>
<dbReference type="STRING" id="314271.RB2654_20293"/>
<sequence length="255" mass="25533">MNISDIFGLTGKRALVTGGATGIGRAIAEAFVAAGARVVIAGDRAEEVSDVAGRIGATGIHAVLGTRSAAEALARDAKAALGGPIDILVSNAGVEGPVNGLSNLDEAGYMGAFDVNLHAATWLSAALIPDMAAAGGGAIILMASLSAVRGNKAIATYSMTKAALAQLARNIAVAHGPDNIRANAIAPGLIETPFSRGLMANAEFMARRMQATPLRRVGQPSEIAATALWLASPGGAFTTGQTIVVDGGTLIHDGS</sequence>
<proteinExistence type="inferred from homology"/>
<dbReference type="PANTHER" id="PTHR24321:SF8">
    <property type="entry name" value="ESTRADIOL 17-BETA-DEHYDROGENASE 8-RELATED"/>
    <property type="match status" value="1"/>
</dbReference>
<evidence type="ECO:0000256" key="1">
    <source>
        <dbReference type="ARBA" id="ARBA00006484"/>
    </source>
</evidence>
<protein>
    <submittedName>
        <fullName evidence="3">Oxidoreductase, short-chain dehydrogenase/reductase family protein</fullName>
    </submittedName>
</protein>
<comment type="caution">
    <text evidence="3">The sequence shown here is derived from an EMBL/GenBank/DDBJ whole genome shotgun (WGS) entry which is preliminary data.</text>
</comment>
<keyword evidence="2" id="KW-0560">Oxidoreductase</keyword>
<dbReference type="PRINTS" id="PR00080">
    <property type="entry name" value="SDRFAMILY"/>
</dbReference>
<dbReference type="SUPFAM" id="SSF51735">
    <property type="entry name" value="NAD(P)-binding Rossmann-fold domains"/>
    <property type="match status" value="1"/>
</dbReference>
<dbReference type="Pfam" id="PF13561">
    <property type="entry name" value="adh_short_C2"/>
    <property type="match status" value="1"/>
</dbReference>
<dbReference type="eggNOG" id="COG1028">
    <property type="taxonomic scope" value="Bacteria"/>
</dbReference>
<name>A3VAL9_9RHOB</name>
<dbReference type="InterPro" id="IPR002347">
    <property type="entry name" value="SDR_fam"/>
</dbReference>
<dbReference type="InterPro" id="IPR020904">
    <property type="entry name" value="Sc_DH/Rdtase_CS"/>
</dbReference>
<dbReference type="Proteomes" id="UP000002931">
    <property type="component" value="Unassembled WGS sequence"/>
</dbReference>
<organism evidence="3 4">
    <name type="scientific">Maritimibacter alkaliphilus HTCC2654</name>
    <dbReference type="NCBI Taxonomy" id="314271"/>
    <lineage>
        <taxon>Bacteria</taxon>
        <taxon>Pseudomonadati</taxon>
        <taxon>Pseudomonadota</taxon>
        <taxon>Alphaproteobacteria</taxon>
        <taxon>Rhodobacterales</taxon>
        <taxon>Roseobacteraceae</taxon>
        <taxon>Maritimibacter</taxon>
    </lineage>
</organism>
<dbReference type="RefSeq" id="WP_008334956.1">
    <property type="nucleotide sequence ID" value="NZ_CH902578.1"/>
</dbReference>
<evidence type="ECO:0000313" key="3">
    <source>
        <dbReference type="EMBL" id="EAQ14960.1"/>
    </source>
</evidence>
<dbReference type="AlphaFoldDB" id="A3VAL9"/>
<dbReference type="EMBL" id="AAMT01000001">
    <property type="protein sequence ID" value="EAQ14960.1"/>
    <property type="molecule type" value="Genomic_DNA"/>
</dbReference>
<dbReference type="FunFam" id="3.40.50.720:FF:000084">
    <property type="entry name" value="Short-chain dehydrogenase reductase"/>
    <property type="match status" value="1"/>
</dbReference>
<dbReference type="GO" id="GO:0016491">
    <property type="term" value="F:oxidoreductase activity"/>
    <property type="evidence" value="ECO:0007669"/>
    <property type="project" value="UniProtKB-KW"/>
</dbReference>
<dbReference type="PANTHER" id="PTHR24321">
    <property type="entry name" value="DEHYDROGENASES, SHORT CHAIN"/>
    <property type="match status" value="1"/>
</dbReference>
<keyword evidence="4" id="KW-1185">Reference proteome</keyword>
<evidence type="ECO:0000256" key="2">
    <source>
        <dbReference type="ARBA" id="ARBA00023002"/>
    </source>
</evidence>
<dbReference type="PROSITE" id="PS00061">
    <property type="entry name" value="ADH_SHORT"/>
    <property type="match status" value="1"/>
</dbReference>